<accession>A0ABY6P2L8</accession>
<dbReference type="PROSITE" id="PS00629">
    <property type="entry name" value="IMP_1"/>
    <property type="match status" value="1"/>
</dbReference>
<dbReference type="PROSITE" id="PS00630">
    <property type="entry name" value="IMP_2"/>
    <property type="match status" value="1"/>
</dbReference>
<protein>
    <recommendedName>
        <fullName evidence="7">Inositol-1-monophosphatase</fullName>
        <ecNumber evidence="7">3.1.3.25</ecNumber>
    </recommendedName>
</protein>
<evidence type="ECO:0000256" key="4">
    <source>
        <dbReference type="ARBA" id="ARBA00022723"/>
    </source>
</evidence>
<dbReference type="InterPro" id="IPR033942">
    <property type="entry name" value="IMPase"/>
</dbReference>
<dbReference type="PRINTS" id="PR00377">
    <property type="entry name" value="IMPHPHTASES"/>
</dbReference>
<keyword evidence="6 7" id="KW-0460">Magnesium</keyword>
<comment type="cofactor">
    <cofactor evidence="2 7">
        <name>Mg(2+)</name>
        <dbReference type="ChEBI" id="CHEBI:18420"/>
    </cofactor>
</comment>
<dbReference type="CDD" id="cd01639">
    <property type="entry name" value="IMPase"/>
    <property type="match status" value="1"/>
</dbReference>
<dbReference type="PANTHER" id="PTHR20854:SF4">
    <property type="entry name" value="INOSITOL-1-MONOPHOSPHATASE-RELATED"/>
    <property type="match status" value="1"/>
</dbReference>
<dbReference type="EC" id="3.1.3.25" evidence="7"/>
<evidence type="ECO:0000256" key="1">
    <source>
        <dbReference type="ARBA" id="ARBA00001033"/>
    </source>
</evidence>
<dbReference type="Gene3D" id="3.40.190.80">
    <property type="match status" value="1"/>
</dbReference>
<name>A0ABY6P2L8_9NOCA</name>
<comment type="similarity">
    <text evidence="3 7">Belongs to the inositol monophosphatase superfamily.</text>
</comment>
<dbReference type="Proteomes" id="UP001164965">
    <property type="component" value="Chromosome"/>
</dbReference>
<dbReference type="Gene3D" id="3.30.540.10">
    <property type="entry name" value="Fructose-1,6-Bisphosphatase, subunit A, domain 1"/>
    <property type="match status" value="1"/>
</dbReference>
<organism evidence="8 9">
    <name type="scientific">Rhodococcus antarcticus</name>
    <dbReference type="NCBI Taxonomy" id="2987751"/>
    <lineage>
        <taxon>Bacteria</taxon>
        <taxon>Bacillati</taxon>
        <taxon>Actinomycetota</taxon>
        <taxon>Actinomycetes</taxon>
        <taxon>Mycobacteriales</taxon>
        <taxon>Nocardiaceae</taxon>
        <taxon>Rhodococcus</taxon>
    </lineage>
</organism>
<keyword evidence="9" id="KW-1185">Reference proteome</keyword>
<keyword evidence="4 7" id="KW-0479">Metal-binding</keyword>
<evidence type="ECO:0000256" key="6">
    <source>
        <dbReference type="ARBA" id="ARBA00022842"/>
    </source>
</evidence>
<evidence type="ECO:0000313" key="8">
    <source>
        <dbReference type="EMBL" id="UZJ25899.1"/>
    </source>
</evidence>
<gene>
    <name evidence="8" type="ORF">RHODO2019_05550</name>
</gene>
<dbReference type="RefSeq" id="WP_265384003.1">
    <property type="nucleotide sequence ID" value="NZ_CP110615.1"/>
</dbReference>
<proteinExistence type="inferred from homology"/>
<dbReference type="InterPro" id="IPR020550">
    <property type="entry name" value="Inositol_monophosphatase_CS"/>
</dbReference>
<evidence type="ECO:0000256" key="5">
    <source>
        <dbReference type="ARBA" id="ARBA00022801"/>
    </source>
</evidence>
<reference evidence="8" key="1">
    <citation type="submission" date="2022-10" db="EMBL/GenBank/DDBJ databases">
        <title>Rhodococcus sp.75.</title>
        <authorList>
            <person name="Sun M."/>
        </authorList>
    </citation>
    <scope>NUCLEOTIDE SEQUENCE</scope>
    <source>
        <strain evidence="8">75</strain>
    </source>
</reference>
<dbReference type="InterPro" id="IPR020583">
    <property type="entry name" value="Inositol_monoP_metal-BS"/>
</dbReference>
<comment type="catalytic activity">
    <reaction evidence="1 7">
        <text>a myo-inositol phosphate + H2O = myo-inositol + phosphate</text>
        <dbReference type="Rhea" id="RHEA:24056"/>
        <dbReference type="ChEBI" id="CHEBI:15377"/>
        <dbReference type="ChEBI" id="CHEBI:17268"/>
        <dbReference type="ChEBI" id="CHEBI:43474"/>
        <dbReference type="ChEBI" id="CHEBI:84139"/>
        <dbReference type="EC" id="3.1.3.25"/>
    </reaction>
</comment>
<evidence type="ECO:0000313" key="9">
    <source>
        <dbReference type="Proteomes" id="UP001164965"/>
    </source>
</evidence>
<keyword evidence="5 7" id="KW-0378">Hydrolase</keyword>
<dbReference type="SUPFAM" id="SSF56655">
    <property type="entry name" value="Carbohydrate phosphatase"/>
    <property type="match status" value="1"/>
</dbReference>
<evidence type="ECO:0000256" key="2">
    <source>
        <dbReference type="ARBA" id="ARBA00001946"/>
    </source>
</evidence>
<dbReference type="EMBL" id="CP110615">
    <property type="protein sequence ID" value="UZJ25899.1"/>
    <property type="molecule type" value="Genomic_DNA"/>
</dbReference>
<evidence type="ECO:0000256" key="7">
    <source>
        <dbReference type="RuleBase" id="RU364068"/>
    </source>
</evidence>
<dbReference type="InterPro" id="IPR000760">
    <property type="entry name" value="Inositol_monophosphatase-like"/>
</dbReference>
<sequence length="286" mass="29394">MDDTGSPSPVELREVAVHLATTAAALVRRRREEVFGHDVTGAVTAAAGSTATKSTDTDPVTVVDTESERLLRTELARLRPDDAVLGEEDGGDPAATAGLRWVLDPVDGTVNFLYGLPVYAVSVGVQRDGVSVAGAVVDVVAGRVFAAARGAGATLDGRPLRCTAVTQARMSLVATGFAYDPARRALQGALLAGVLPHVRDVRRAGSAALDLCSVAAGWVDAYYEHGTNPWDWAAGSLVAEEAGAVVRLPEPSALSAAGRLVVAAAPGVHAELAALLARHAPGGLER</sequence>
<dbReference type="PANTHER" id="PTHR20854">
    <property type="entry name" value="INOSITOL MONOPHOSPHATASE"/>
    <property type="match status" value="1"/>
</dbReference>
<evidence type="ECO:0000256" key="3">
    <source>
        <dbReference type="ARBA" id="ARBA00009759"/>
    </source>
</evidence>
<dbReference type="Pfam" id="PF00459">
    <property type="entry name" value="Inositol_P"/>
    <property type="match status" value="1"/>
</dbReference>